<dbReference type="EMBL" id="JBJKBG010000001">
    <property type="protein sequence ID" value="KAL3752853.1"/>
    <property type="molecule type" value="Genomic_DNA"/>
</dbReference>
<dbReference type="AlphaFoldDB" id="A0ABD3LM62"/>
<feature type="domain" description="DUF4220" evidence="2">
    <location>
        <begin position="49"/>
        <end position="404"/>
    </location>
</feature>
<accession>A0ABD3LM62</accession>
<keyword evidence="1" id="KW-1133">Transmembrane helix</keyword>
<keyword evidence="1" id="KW-0812">Transmembrane</keyword>
<name>A0ABD3LM62_EUCGL</name>
<evidence type="ECO:0000256" key="1">
    <source>
        <dbReference type="SAM" id="Phobius"/>
    </source>
</evidence>
<proteinExistence type="predicted"/>
<sequence>MAFGLISDMWNKWNIRCFVILSLLIQVFLILFSSLRKKITENHIIFLLWLAYLMADWVAAFAIGLISHNQGNSFTRVAKVDKALQAFWASFLLLHLGGPDTITAFSLEDSSLWRRHLLSLIFQIGAAIYVFAHIFPNDKSLMIPTMLVFSSGIIKNLERILALNLSSLPRLREWVQEFPNVDQNKLAEELDVLGDGYSDEEEPRLVESIVVKHAYFFFQIFKVFLGDLIFTHRECKFSREYFNKVSAMDALRVISVELHFMYEVLHTKALAIRYKWNYIFRFIAIIDVVVAFILFNHLKKHRLPELDLKITYSLLFGGIFLDVIALFMLVFSDWTIARIKWYDTRSFKPNSFLHDWVFALYDLRKPQFIPLKPKSNVDVTCMALDTPLIFRRWSESIFACNILSEKLEESPRKMYKCNRHWVIIAFSNIYNFPFRMAKKIISSFHQASETIIGGWGSGFHMYGYIPMIANTKYVSKNPFVKKLWIFIFKEVRRKSKNADDQIEVMKIFEAKGDLFLKSSLWENNRGNLSVYVTKINYDASIILWHLATEIWYNREKSTTRNDEREYSKILSNYMLYLVLNQPNVVSTVAGNAQMILAETLRVLRKCPSLATKDVEGLCNALYEAPPEISVSTPLSEGINLAKMMESLGESKWKVMSGVWVEILSYAAIHIKGAAHAQVLSKGGELLAFVWLLMAHFGCFYAPEWGIYYEDWHELFNRSVIDRCRDPLEADPKEV</sequence>
<feature type="transmembrane region" description="Helical" evidence="1">
    <location>
        <begin position="13"/>
        <end position="32"/>
    </location>
</feature>
<keyword evidence="1" id="KW-0472">Membrane</keyword>
<dbReference type="PANTHER" id="PTHR31325">
    <property type="entry name" value="OS01G0798800 PROTEIN-RELATED"/>
    <property type="match status" value="1"/>
</dbReference>
<reference evidence="3 4" key="1">
    <citation type="submission" date="2024-11" db="EMBL/GenBank/DDBJ databases">
        <title>Chromosome-level genome assembly of Eucalyptus globulus Labill. provides insights into its genome evolution.</title>
        <authorList>
            <person name="Li X."/>
        </authorList>
    </citation>
    <scope>NUCLEOTIDE SEQUENCE [LARGE SCALE GENOMIC DNA]</scope>
    <source>
        <strain evidence="3">CL2024</strain>
        <tissue evidence="3">Fresh tender leaves</tissue>
    </source>
</reference>
<feature type="transmembrane region" description="Helical" evidence="1">
    <location>
        <begin position="44"/>
        <end position="66"/>
    </location>
</feature>
<gene>
    <name evidence="3" type="ORF">ACJRO7_000281</name>
</gene>
<feature type="transmembrane region" description="Helical" evidence="1">
    <location>
        <begin position="86"/>
        <end position="105"/>
    </location>
</feature>
<feature type="transmembrane region" description="Helical" evidence="1">
    <location>
        <begin position="685"/>
        <end position="702"/>
    </location>
</feature>
<keyword evidence="4" id="KW-1185">Reference proteome</keyword>
<feature type="transmembrane region" description="Helical" evidence="1">
    <location>
        <begin position="278"/>
        <end position="298"/>
    </location>
</feature>
<dbReference type="InterPro" id="IPR025315">
    <property type="entry name" value="DUF4220"/>
</dbReference>
<dbReference type="Proteomes" id="UP001634007">
    <property type="component" value="Unassembled WGS sequence"/>
</dbReference>
<protein>
    <recommendedName>
        <fullName evidence="2">DUF4220 domain-containing protein</fullName>
    </recommendedName>
</protein>
<organism evidence="3 4">
    <name type="scientific">Eucalyptus globulus</name>
    <name type="common">Tasmanian blue gum</name>
    <dbReference type="NCBI Taxonomy" id="34317"/>
    <lineage>
        <taxon>Eukaryota</taxon>
        <taxon>Viridiplantae</taxon>
        <taxon>Streptophyta</taxon>
        <taxon>Embryophyta</taxon>
        <taxon>Tracheophyta</taxon>
        <taxon>Spermatophyta</taxon>
        <taxon>Magnoliopsida</taxon>
        <taxon>eudicotyledons</taxon>
        <taxon>Gunneridae</taxon>
        <taxon>Pentapetalae</taxon>
        <taxon>rosids</taxon>
        <taxon>malvids</taxon>
        <taxon>Myrtales</taxon>
        <taxon>Myrtaceae</taxon>
        <taxon>Myrtoideae</taxon>
        <taxon>Eucalypteae</taxon>
        <taxon>Eucalyptus</taxon>
    </lineage>
</organism>
<evidence type="ECO:0000313" key="3">
    <source>
        <dbReference type="EMBL" id="KAL3752853.1"/>
    </source>
</evidence>
<feature type="transmembrane region" description="Helical" evidence="1">
    <location>
        <begin position="310"/>
        <end position="331"/>
    </location>
</feature>
<dbReference type="Pfam" id="PF04578">
    <property type="entry name" value="DUF594"/>
    <property type="match status" value="1"/>
</dbReference>
<comment type="caution">
    <text evidence="3">The sequence shown here is derived from an EMBL/GenBank/DDBJ whole genome shotgun (WGS) entry which is preliminary data.</text>
</comment>
<dbReference type="Pfam" id="PF13968">
    <property type="entry name" value="DUF4220"/>
    <property type="match status" value="1"/>
</dbReference>
<evidence type="ECO:0000313" key="4">
    <source>
        <dbReference type="Proteomes" id="UP001634007"/>
    </source>
</evidence>
<dbReference type="InterPro" id="IPR007658">
    <property type="entry name" value="DUF594"/>
</dbReference>
<evidence type="ECO:0000259" key="2">
    <source>
        <dbReference type="Pfam" id="PF13968"/>
    </source>
</evidence>
<feature type="transmembrane region" description="Helical" evidence="1">
    <location>
        <begin position="117"/>
        <end position="135"/>
    </location>
</feature>